<accession>A0A8H4ALE4</accession>
<feature type="compositionally biased region" description="Basic and acidic residues" evidence="1">
    <location>
        <begin position="14"/>
        <end position="27"/>
    </location>
</feature>
<organism evidence="2 3">
    <name type="scientific">Gigaspora margarita</name>
    <dbReference type="NCBI Taxonomy" id="4874"/>
    <lineage>
        <taxon>Eukaryota</taxon>
        <taxon>Fungi</taxon>
        <taxon>Fungi incertae sedis</taxon>
        <taxon>Mucoromycota</taxon>
        <taxon>Glomeromycotina</taxon>
        <taxon>Glomeromycetes</taxon>
        <taxon>Diversisporales</taxon>
        <taxon>Gigasporaceae</taxon>
        <taxon>Gigaspora</taxon>
    </lineage>
</organism>
<keyword evidence="3" id="KW-1185">Reference proteome</keyword>
<dbReference type="EMBL" id="WTPW01000452">
    <property type="protein sequence ID" value="KAF0509738.1"/>
    <property type="molecule type" value="Genomic_DNA"/>
</dbReference>
<evidence type="ECO:0000313" key="3">
    <source>
        <dbReference type="Proteomes" id="UP000439903"/>
    </source>
</evidence>
<reference evidence="2 3" key="1">
    <citation type="journal article" date="2019" name="Environ. Microbiol.">
        <title>At the nexus of three kingdoms: the genome of the mycorrhizal fungus Gigaspora margarita provides insights into plant, endobacterial and fungal interactions.</title>
        <authorList>
            <person name="Venice F."/>
            <person name="Ghignone S."/>
            <person name="Salvioli di Fossalunga A."/>
            <person name="Amselem J."/>
            <person name="Novero M."/>
            <person name="Xianan X."/>
            <person name="Sedzielewska Toro K."/>
            <person name="Morin E."/>
            <person name="Lipzen A."/>
            <person name="Grigoriev I.V."/>
            <person name="Henrissat B."/>
            <person name="Martin F.M."/>
            <person name="Bonfante P."/>
        </authorList>
    </citation>
    <scope>NUCLEOTIDE SEQUENCE [LARGE SCALE GENOMIC DNA]</scope>
    <source>
        <strain evidence="2 3">BEG34</strain>
    </source>
</reference>
<protein>
    <submittedName>
        <fullName evidence="2">Uncharacterized protein</fullName>
    </submittedName>
</protein>
<dbReference type="AlphaFoldDB" id="A0A8H4ALE4"/>
<dbReference type="Proteomes" id="UP000439903">
    <property type="component" value="Unassembled WGS sequence"/>
</dbReference>
<gene>
    <name evidence="2" type="ORF">F8M41_018537</name>
</gene>
<name>A0A8H4ALE4_GIGMA</name>
<feature type="region of interest" description="Disordered" evidence="1">
    <location>
        <begin position="1"/>
        <end position="27"/>
    </location>
</feature>
<evidence type="ECO:0000256" key="1">
    <source>
        <dbReference type="SAM" id="MobiDB-lite"/>
    </source>
</evidence>
<comment type="caution">
    <text evidence="2">The sequence shown here is derived from an EMBL/GenBank/DDBJ whole genome shotgun (WGS) entry which is preliminary data.</text>
</comment>
<sequence length="155" mass="17964">MKSEVSKSGTMELAPKKEEHIQEQRDRIDVNKVEYREKVEESTRGTSDRIYEEGCKVKKNKDKRMKDEMELSITYSKLAKVDYADGIKDQKDCRTRIAVEKEVKEDESMKSTYYQELAEESIGVSLSRIESKHARIKGLTWKGVNKETGEADEAY</sequence>
<evidence type="ECO:0000313" key="2">
    <source>
        <dbReference type="EMBL" id="KAF0509738.1"/>
    </source>
</evidence>
<proteinExistence type="predicted"/>